<evidence type="ECO:0000313" key="6">
    <source>
        <dbReference type="Proteomes" id="UP001243717"/>
    </source>
</evidence>
<gene>
    <name evidence="5" type="primary">modA</name>
    <name evidence="5" type="ORF">QEH59_04840</name>
</gene>
<dbReference type="PIRSF" id="PIRSF004846">
    <property type="entry name" value="ModA"/>
    <property type="match status" value="1"/>
</dbReference>
<evidence type="ECO:0000256" key="4">
    <source>
        <dbReference type="SAM" id="SignalP"/>
    </source>
</evidence>
<evidence type="ECO:0000256" key="1">
    <source>
        <dbReference type="ARBA" id="ARBA00009175"/>
    </source>
</evidence>
<dbReference type="EMBL" id="JARXIC010000005">
    <property type="protein sequence ID" value="MDQ8193736.1"/>
    <property type="molecule type" value="Genomic_DNA"/>
</dbReference>
<dbReference type="RefSeq" id="WP_308984220.1">
    <property type="nucleotide sequence ID" value="NZ_JARXIC010000005.1"/>
</dbReference>
<reference evidence="5 6" key="1">
    <citation type="submission" date="2023-04" db="EMBL/GenBank/DDBJ databases">
        <title>A novel bacteria isolated from coastal sediment.</title>
        <authorList>
            <person name="Liu X.-J."/>
            <person name="Du Z.-J."/>
        </authorList>
    </citation>
    <scope>NUCLEOTIDE SEQUENCE [LARGE SCALE GENOMIC DNA]</scope>
    <source>
        <strain evidence="5 6">SDUM461004</strain>
    </source>
</reference>
<dbReference type="Pfam" id="PF13531">
    <property type="entry name" value="SBP_bac_11"/>
    <property type="match status" value="1"/>
</dbReference>
<sequence length="273" mass="29447">MCIFLKVIFCMLLSLYLGACSGERTQSAVDTQTLTIHAAVSLSAMVRELGAQFAEDHGLTLHYNFASSGALARQLIAAPRGEIYLSANQQWMQRAREAHAVQSATVSVLFANQLAMVAHPENPIQAIDAAEICTLPLTQLSIGDPDYVPAGLYARSWLQSLHCGDRSAWDAFKDKVIPATDAHAALARVQASRQMVGIVYKTDYLAQADSLRLIYSVPQTATAPIHYYGAVVSGSAHSDLAADFLEYIGSQASQAIVEKYGFTPVQAAARQTP</sequence>
<comment type="caution">
    <text evidence="5">The sequence shown here is derived from an EMBL/GenBank/DDBJ whole genome shotgun (WGS) entry which is preliminary data.</text>
</comment>
<dbReference type="Proteomes" id="UP001243717">
    <property type="component" value="Unassembled WGS sequence"/>
</dbReference>
<feature type="chain" id="PRO_5046982449" evidence="4">
    <location>
        <begin position="20"/>
        <end position="273"/>
    </location>
</feature>
<dbReference type="PANTHER" id="PTHR30632">
    <property type="entry name" value="MOLYBDATE-BINDING PERIPLASMIC PROTEIN"/>
    <property type="match status" value="1"/>
</dbReference>
<keyword evidence="2" id="KW-0479">Metal-binding</keyword>
<proteinExistence type="inferred from homology"/>
<protein>
    <submittedName>
        <fullName evidence="5">Molybdate ABC transporter substrate-binding protein</fullName>
    </submittedName>
</protein>
<name>A0ABU1AFY2_9BACT</name>
<dbReference type="InterPro" id="IPR005950">
    <property type="entry name" value="ModA"/>
</dbReference>
<dbReference type="InterPro" id="IPR050682">
    <property type="entry name" value="ModA/WtpA"/>
</dbReference>
<keyword evidence="3 4" id="KW-0732">Signal</keyword>
<dbReference type="SUPFAM" id="SSF53850">
    <property type="entry name" value="Periplasmic binding protein-like II"/>
    <property type="match status" value="1"/>
</dbReference>
<evidence type="ECO:0000313" key="5">
    <source>
        <dbReference type="EMBL" id="MDQ8193736.1"/>
    </source>
</evidence>
<dbReference type="NCBIfam" id="TIGR01256">
    <property type="entry name" value="modA"/>
    <property type="match status" value="1"/>
</dbReference>
<feature type="signal peptide" evidence="4">
    <location>
        <begin position="1"/>
        <end position="19"/>
    </location>
</feature>
<evidence type="ECO:0000256" key="3">
    <source>
        <dbReference type="ARBA" id="ARBA00022729"/>
    </source>
</evidence>
<evidence type="ECO:0000256" key="2">
    <source>
        <dbReference type="ARBA" id="ARBA00022723"/>
    </source>
</evidence>
<dbReference type="PANTHER" id="PTHR30632:SF0">
    <property type="entry name" value="SULFATE-BINDING PROTEIN"/>
    <property type="match status" value="1"/>
</dbReference>
<comment type="similarity">
    <text evidence="1">Belongs to the bacterial solute-binding protein ModA family.</text>
</comment>
<dbReference type="Gene3D" id="3.40.190.10">
    <property type="entry name" value="Periplasmic binding protein-like II"/>
    <property type="match status" value="2"/>
</dbReference>
<organism evidence="5 6">
    <name type="scientific">Thalassobacterium sedimentorum</name>
    <dbReference type="NCBI Taxonomy" id="3041258"/>
    <lineage>
        <taxon>Bacteria</taxon>
        <taxon>Pseudomonadati</taxon>
        <taxon>Verrucomicrobiota</taxon>
        <taxon>Opitutia</taxon>
        <taxon>Puniceicoccales</taxon>
        <taxon>Coraliomargaritaceae</taxon>
        <taxon>Thalassobacterium</taxon>
    </lineage>
</organism>
<accession>A0ABU1AFY2</accession>
<keyword evidence="6" id="KW-1185">Reference proteome</keyword>